<evidence type="ECO:0000256" key="4">
    <source>
        <dbReference type="ARBA" id="ARBA00022989"/>
    </source>
</evidence>
<keyword evidence="5" id="KW-0472">Membrane</keyword>
<evidence type="ECO:0000313" key="7">
    <source>
        <dbReference type="Proteomes" id="UP000220032"/>
    </source>
</evidence>
<evidence type="ECO:0000256" key="5">
    <source>
        <dbReference type="ARBA" id="ARBA00023136"/>
    </source>
</evidence>
<comment type="subcellular location">
    <subcellularLocation>
        <location evidence="1">Cell membrane</location>
        <topology evidence="1">Multi-pass membrane protein</topology>
    </subcellularLocation>
</comment>
<proteinExistence type="predicted"/>
<reference evidence="6 7" key="1">
    <citation type="submission" date="2017-09" db="EMBL/GenBank/DDBJ databases">
        <title>Large-scale bioinformatics analysis of Bacillus genomes uncovers conserved roles of natural products in bacterial physiology.</title>
        <authorList>
            <consortium name="Agbiome Team Llc"/>
            <person name="Bleich R.M."/>
            <person name="Grubbs K.J."/>
            <person name="Santa Maria K.C."/>
            <person name="Allen S.E."/>
            <person name="Farag S."/>
            <person name="Shank E.A."/>
            <person name="Bowers A."/>
        </authorList>
    </citation>
    <scope>NUCLEOTIDE SEQUENCE [LARGE SCALE GENOMIC DNA]</scope>
    <source>
        <strain evidence="6 7">AFS022681</strain>
    </source>
</reference>
<dbReference type="PANTHER" id="PTHR33545:SF5">
    <property type="entry name" value="UPF0750 MEMBRANE PROTEIN YITT"/>
    <property type="match status" value="1"/>
</dbReference>
<dbReference type="EMBL" id="NTRR01000024">
    <property type="protein sequence ID" value="PFE14300.1"/>
    <property type="molecule type" value="Genomic_DNA"/>
</dbReference>
<evidence type="ECO:0000256" key="2">
    <source>
        <dbReference type="ARBA" id="ARBA00022475"/>
    </source>
</evidence>
<dbReference type="AlphaFoldDB" id="A0A2B3EII1"/>
<dbReference type="Proteomes" id="UP000220032">
    <property type="component" value="Unassembled WGS sequence"/>
</dbReference>
<dbReference type="InterPro" id="IPR019264">
    <property type="entry name" value="DUF2179"/>
</dbReference>
<evidence type="ECO:0000256" key="1">
    <source>
        <dbReference type="ARBA" id="ARBA00004651"/>
    </source>
</evidence>
<protein>
    <submittedName>
        <fullName evidence="6">Uncharacterized protein</fullName>
    </submittedName>
</protein>
<dbReference type="Pfam" id="PF02588">
    <property type="entry name" value="YitT_membrane"/>
    <property type="match status" value="1"/>
</dbReference>
<name>A0A2B3EII1_BACCE</name>
<accession>A0A2B3EII1</accession>
<evidence type="ECO:0000256" key="3">
    <source>
        <dbReference type="ARBA" id="ARBA00022692"/>
    </source>
</evidence>
<evidence type="ECO:0000313" key="6">
    <source>
        <dbReference type="EMBL" id="PFE14300.1"/>
    </source>
</evidence>
<comment type="caution">
    <text evidence="6">The sequence shown here is derived from an EMBL/GenBank/DDBJ whole genome shotgun (WGS) entry which is preliminary data.</text>
</comment>
<keyword evidence="2" id="KW-1003">Cell membrane</keyword>
<dbReference type="InterPro" id="IPR015867">
    <property type="entry name" value="N-reg_PII/ATP_PRibTrfase_C"/>
</dbReference>
<keyword evidence="4" id="KW-1133">Transmembrane helix</keyword>
<keyword evidence="3" id="KW-0812">Transmembrane</keyword>
<organism evidence="6 7">
    <name type="scientific">Bacillus cereus</name>
    <dbReference type="NCBI Taxonomy" id="1396"/>
    <lineage>
        <taxon>Bacteria</taxon>
        <taxon>Bacillati</taxon>
        <taxon>Bacillota</taxon>
        <taxon>Bacilli</taxon>
        <taxon>Bacillales</taxon>
        <taxon>Bacillaceae</taxon>
        <taxon>Bacillus</taxon>
        <taxon>Bacillus cereus group</taxon>
    </lineage>
</organism>
<dbReference type="PIRSF" id="PIRSF006483">
    <property type="entry name" value="Membrane_protein_YitT"/>
    <property type="match status" value="1"/>
</dbReference>
<dbReference type="Gene3D" id="3.30.70.120">
    <property type="match status" value="1"/>
</dbReference>
<dbReference type="InterPro" id="IPR051461">
    <property type="entry name" value="UPF0750_membrane"/>
</dbReference>
<dbReference type="CDD" id="cd16380">
    <property type="entry name" value="YitT_C"/>
    <property type="match status" value="1"/>
</dbReference>
<gene>
    <name evidence="6" type="ORF">CN307_16090</name>
</gene>
<dbReference type="PANTHER" id="PTHR33545">
    <property type="entry name" value="UPF0750 MEMBRANE PROTEIN YITT-RELATED"/>
    <property type="match status" value="1"/>
</dbReference>
<sequence length="269" mass="28836">MVRFLGVIIGSIIIAIAFNLFLIPHKILSSGIGGIAIILGIVTPVNTGIINFVLNLPILILGYIGLGKKVIFNTVISVIVLSVALYYVPVKVVATDPLLSSIFGGVIAGAGIGLVFNCNGSTGGFDIIGMLLSRKRDIKLGGFLIILNAVVVIIAGFFFTWDVALTSLLSIYVTGKVIDAIHTKHRKVTLMIVTNEAEKMKKQLLSTVVRGITLLDGEGAYSSEKKRVLMTVVSREELASMKLTISEIDPHAFVNITETVEVLGLFRKA</sequence>
<dbReference type="GO" id="GO:0005886">
    <property type="term" value="C:plasma membrane"/>
    <property type="evidence" value="ECO:0007669"/>
    <property type="project" value="UniProtKB-SubCell"/>
</dbReference>
<dbReference type="Pfam" id="PF10035">
    <property type="entry name" value="DUF2179"/>
    <property type="match status" value="1"/>
</dbReference>
<dbReference type="InterPro" id="IPR003740">
    <property type="entry name" value="YitT"/>
</dbReference>